<dbReference type="EMBL" id="JAJJMB010010329">
    <property type="protein sequence ID" value="KAI3909280.1"/>
    <property type="molecule type" value="Genomic_DNA"/>
</dbReference>
<keyword evidence="2" id="KW-1185">Reference proteome</keyword>
<protein>
    <submittedName>
        <fullName evidence="1">Uncharacterized protein</fullName>
    </submittedName>
</protein>
<proteinExistence type="predicted"/>
<evidence type="ECO:0000313" key="2">
    <source>
        <dbReference type="Proteomes" id="UP001202328"/>
    </source>
</evidence>
<evidence type="ECO:0000313" key="1">
    <source>
        <dbReference type="EMBL" id="KAI3909280.1"/>
    </source>
</evidence>
<reference evidence="1" key="1">
    <citation type="submission" date="2022-04" db="EMBL/GenBank/DDBJ databases">
        <title>A functionally conserved STORR gene fusion in Papaver species that diverged 16.8 million years ago.</title>
        <authorList>
            <person name="Catania T."/>
        </authorList>
    </citation>
    <scope>NUCLEOTIDE SEQUENCE</scope>
    <source>
        <strain evidence="1">S-188037</strain>
    </source>
</reference>
<sequence length="130" mass="14353">MVSGSGICTKRVVVDASHHMLGRLSSITAKFKPSHGLIHFRAPAKIFGGPSVVLFHTRPSVGLLLSEFEDFKPGHKYCLLGRLSSEEKRKAGSHAAYERKKQLNKLRLKIEKTGKGQLGAQLENLVTVKY</sequence>
<dbReference type="Proteomes" id="UP001202328">
    <property type="component" value="Unassembled WGS sequence"/>
</dbReference>
<name>A0AAD4SJZ0_9MAGN</name>
<accession>A0AAD4SJZ0</accession>
<dbReference type="AlphaFoldDB" id="A0AAD4SJZ0"/>
<gene>
    <name evidence="1" type="ORF">MKW98_025922</name>
</gene>
<organism evidence="1 2">
    <name type="scientific">Papaver atlanticum</name>
    <dbReference type="NCBI Taxonomy" id="357466"/>
    <lineage>
        <taxon>Eukaryota</taxon>
        <taxon>Viridiplantae</taxon>
        <taxon>Streptophyta</taxon>
        <taxon>Embryophyta</taxon>
        <taxon>Tracheophyta</taxon>
        <taxon>Spermatophyta</taxon>
        <taxon>Magnoliopsida</taxon>
        <taxon>Ranunculales</taxon>
        <taxon>Papaveraceae</taxon>
        <taxon>Papaveroideae</taxon>
        <taxon>Papaver</taxon>
    </lineage>
</organism>
<dbReference type="Gene3D" id="6.10.250.3250">
    <property type="match status" value="1"/>
</dbReference>
<comment type="caution">
    <text evidence="1">The sequence shown here is derived from an EMBL/GenBank/DDBJ whole genome shotgun (WGS) entry which is preliminary data.</text>
</comment>